<protein>
    <submittedName>
        <fullName evidence="9">Rod shape-determining protein MreD</fullName>
    </submittedName>
</protein>
<keyword evidence="3" id="KW-1003">Cell membrane</keyword>
<evidence type="ECO:0000313" key="10">
    <source>
        <dbReference type="Proteomes" id="UP000252289"/>
    </source>
</evidence>
<gene>
    <name evidence="9" type="primary">mreD</name>
    <name evidence="9" type="ORF">DBW64_01445</name>
</gene>
<name>A0A368EKT5_9PROT</name>
<dbReference type="GO" id="GO:0008360">
    <property type="term" value="P:regulation of cell shape"/>
    <property type="evidence" value="ECO:0007669"/>
    <property type="project" value="UniProtKB-KW"/>
</dbReference>
<keyword evidence="4 8" id="KW-0812">Transmembrane</keyword>
<dbReference type="AlphaFoldDB" id="A0A368EKT5"/>
<evidence type="ECO:0000256" key="7">
    <source>
        <dbReference type="ARBA" id="ARBA00023136"/>
    </source>
</evidence>
<reference evidence="9 10" key="1">
    <citation type="journal article" date="2018" name="Microbiome">
        <title>Fine metagenomic profile of the Mediterranean stratified and mixed water columns revealed by assembly and recruitment.</title>
        <authorList>
            <person name="Haro-Moreno J.M."/>
            <person name="Lopez-Perez M."/>
            <person name="De La Torre J.R."/>
            <person name="Picazo A."/>
            <person name="Camacho A."/>
            <person name="Rodriguez-Valera F."/>
        </authorList>
    </citation>
    <scope>NUCLEOTIDE SEQUENCE [LARGE SCALE GENOMIC DNA]</scope>
    <source>
        <strain evidence="9">MED-G50</strain>
    </source>
</reference>
<evidence type="ECO:0000256" key="4">
    <source>
        <dbReference type="ARBA" id="ARBA00022692"/>
    </source>
</evidence>
<sequence length="183" mass="21314">MSFREKNYRQIIARSSEGNRFALTLFTFIMAIFLILITKVPLFHVFNVTPHPSIICIAIFYWSLNDPERLSIYSLFFIGLFADLLLISPIGIGFLIYLSLHYFVISQRTTLLNRGLTVKLAVFTLAMIFLYFIVFFMARYSHGQFPSVKTIIVPCIITIICFIPFYRLFEIIDNLLFPSGLRR</sequence>
<dbReference type="InterPro" id="IPR007227">
    <property type="entry name" value="Cell_shape_determining_MreD"/>
</dbReference>
<evidence type="ECO:0000256" key="6">
    <source>
        <dbReference type="ARBA" id="ARBA00022989"/>
    </source>
</evidence>
<organism evidence="9 10">
    <name type="scientific">PS1 clade bacterium</name>
    <dbReference type="NCBI Taxonomy" id="2175152"/>
    <lineage>
        <taxon>Bacteria</taxon>
        <taxon>Pseudomonadati</taxon>
        <taxon>Pseudomonadota</taxon>
        <taxon>Alphaproteobacteria</taxon>
        <taxon>PS1 clade</taxon>
    </lineage>
</organism>
<feature type="transmembrane region" description="Helical" evidence="8">
    <location>
        <begin position="120"/>
        <end position="138"/>
    </location>
</feature>
<dbReference type="Proteomes" id="UP000252289">
    <property type="component" value="Unassembled WGS sequence"/>
</dbReference>
<keyword evidence="6 8" id="KW-1133">Transmembrane helix</keyword>
<feature type="transmembrane region" description="Helical" evidence="8">
    <location>
        <begin position="76"/>
        <end position="100"/>
    </location>
</feature>
<evidence type="ECO:0000256" key="3">
    <source>
        <dbReference type="ARBA" id="ARBA00022475"/>
    </source>
</evidence>
<comment type="similarity">
    <text evidence="2">Belongs to the MreD family.</text>
</comment>
<keyword evidence="7 8" id="KW-0472">Membrane</keyword>
<dbReference type="EMBL" id="QOQK01000003">
    <property type="protein sequence ID" value="RCL85312.1"/>
    <property type="molecule type" value="Genomic_DNA"/>
</dbReference>
<evidence type="ECO:0000256" key="8">
    <source>
        <dbReference type="SAM" id="Phobius"/>
    </source>
</evidence>
<evidence type="ECO:0000256" key="2">
    <source>
        <dbReference type="ARBA" id="ARBA00007776"/>
    </source>
</evidence>
<feature type="transmembrane region" description="Helical" evidence="8">
    <location>
        <begin position="21"/>
        <end position="38"/>
    </location>
</feature>
<comment type="caution">
    <text evidence="9">The sequence shown here is derived from an EMBL/GenBank/DDBJ whole genome shotgun (WGS) entry which is preliminary data.</text>
</comment>
<dbReference type="GO" id="GO:0005886">
    <property type="term" value="C:plasma membrane"/>
    <property type="evidence" value="ECO:0007669"/>
    <property type="project" value="UniProtKB-SubCell"/>
</dbReference>
<comment type="subcellular location">
    <subcellularLocation>
        <location evidence="1">Cell membrane</location>
        <topology evidence="1">Multi-pass membrane protein</topology>
    </subcellularLocation>
</comment>
<dbReference type="NCBIfam" id="TIGR03426">
    <property type="entry name" value="shape_MreD"/>
    <property type="match status" value="1"/>
</dbReference>
<evidence type="ECO:0000256" key="5">
    <source>
        <dbReference type="ARBA" id="ARBA00022960"/>
    </source>
</evidence>
<accession>A0A368EKT5</accession>
<feature type="transmembrane region" description="Helical" evidence="8">
    <location>
        <begin position="150"/>
        <end position="169"/>
    </location>
</feature>
<dbReference type="Pfam" id="PF04093">
    <property type="entry name" value="MreD"/>
    <property type="match status" value="1"/>
</dbReference>
<proteinExistence type="inferred from homology"/>
<evidence type="ECO:0000256" key="1">
    <source>
        <dbReference type="ARBA" id="ARBA00004651"/>
    </source>
</evidence>
<keyword evidence="5" id="KW-0133">Cell shape</keyword>
<evidence type="ECO:0000313" key="9">
    <source>
        <dbReference type="EMBL" id="RCL85312.1"/>
    </source>
</evidence>